<feature type="transmembrane region" description="Helical" evidence="1">
    <location>
        <begin position="12"/>
        <end position="36"/>
    </location>
</feature>
<protein>
    <recommendedName>
        <fullName evidence="4">AsmA-like C-terminal domain-containing protein</fullName>
    </recommendedName>
</protein>
<dbReference type="GO" id="GO:0005886">
    <property type="term" value="C:plasma membrane"/>
    <property type="evidence" value="ECO:0007669"/>
    <property type="project" value="TreeGrafter"/>
</dbReference>
<dbReference type="Proteomes" id="UP000683507">
    <property type="component" value="Chromosome"/>
</dbReference>
<organism evidence="2 3">
    <name type="scientific">Parvicella tangerina</name>
    <dbReference type="NCBI Taxonomy" id="2829795"/>
    <lineage>
        <taxon>Bacteria</taxon>
        <taxon>Pseudomonadati</taxon>
        <taxon>Bacteroidota</taxon>
        <taxon>Flavobacteriia</taxon>
        <taxon>Flavobacteriales</taxon>
        <taxon>Parvicellaceae</taxon>
        <taxon>Parvicella</taxon>
    </lineage>
</organism>
<keyword evidence="1" id="KW-0812">Transmembrane</keyword>
<keyword evidence="1" id="KW-1133">Transmembrane helix</keyword>
<evidence type="ECO:0000313" key="3">
    <source>
        <dbReference type="Proteomes" id="UP000683507"/>
    </source>
</evidence>
<dbReference type="PANTHER" id="PTHR30441:SF8">
    <property type="entry name" value="DUF748 DOMAIN-CONTAINING PROTEIN"/>
    <property type="match status" value="1"/>
</dbReference>
<dbReference type="EMBL" id="OU015584">
    <property type="protein sequence ID" value="CAG5083198.1"/>
    <property type="molecule type" value="Genomic_DNA"/>
</dbReference>
<keyword evidence="3" id="KW-1185">Reference proteome</keyword>
<dbReference type="PANTHER" id="PTHR30441">
    <property type="entry name" value="DUF748 DOMAIN-CONTAINING PROTEIN"/>
    <property type="match status" value="1"/>
</dbReference>
<reference evidence="2" key="1">
    <citation type="submission" date="2021-04" db="EMBL/GenBank/DDBJ databases">
        <authorList>
            <person name="Rodrigo-Torres L."/>
            <person name="Arahal R. D."/>
            <person name="Lucena T."/>
        </authorList>
    </citation>
    <scope>NUCLEOTIDE SEQUENCE</scope>
    <source>
        <strain evidence="2">AS29M-1</strain>
    </source>
</reference>
<sequence>MKLAFLKRRKFWIRFFITLILVPVVLFMALVAILYWKQDEVVEELVSTMNEDFEGHFEISGSHISPFENFPYISIDLEGVKLYENESKDGKPIVDIKDVYVGFNLWDVVSGSMEIKSILLEDGNLNLVQHIDGSFNLLNALASKEEIEDPNEEFHLDLKSIELENIDINKLNEANGMYFDVFVNDATSNFKTSNDRLQMFLDSKFIVTYIDNGDTTFIHDKHFDVHTEIDYLSDEEILEIVPSEIALEGALFKMEGIIDFANEMYLDLKFHGEKPNFDLLMAFAPDELTPTLKKYDNQGQVYFKGLVKGKSINGHSPFIDAEFGCSEAFFANTINKKKLDDLQFKGHFTNGEKRDLTTIEFSLQDFSAKPEAGVFSGDLLVKNFAEPEIDLKLISDFQLDFLANFFNLEDLKDLSGGIELTMNFHDIIDLQHPEKSIEKLNESYYTELKVTDLSFSLPDYHLPLKDLDLYAVMDGHEAHIDHFDILIGNSDLHIEGTLDDLPAILHHTEKDVLTHLEISSKVLDILELTQPQNDTTKGFDEVITDLSLGLSFKSSARDFTESPNLPIGEFFIDDFHAQLKHYPHEFHDFHADLIIEEQDMKLVDFTGMIDKSDFHFSGGLSHYDLWFAEHPLGDTKVEFNLTSAMLQLEDIFSYGGENYVPEDYRHEEFDDLIIHGVTDLHFNEGLQSTDVMIDKFESKMKVHHLRFEDFGGRVHLEDEHLTIEDFRGTLGKSKFLLNTTYYYGADTLLKKKDNYINLKASRLDFDELFAYEQPAEEYASSPEEHEAGFNIYQVPFPNLTVDLDIDYLNYHLYKIKDFSGAIRIQPNHYIYIDTLAMTLAGGDIHLSGYFNGSDPSHIYFKPKMRLDHVDLDKMMVKFENFGQDHLVSENLHGKLSGDIWGKIHMHADMVPIIDDSEIHMDFSVLSGKLENYGPMEYLSEYFADKNVAKIIFDTLQNHIDMQGGVLSIPNMTINTSLGFVELSGKQNLDYSYEYYLRVPWKMVTKAGASKLFGKKKGEDVDPEQEDEIIYAEEGKKVRYVNIQIIGDLEDYSIKLKKEKKDK</sequence>
<proteinExistence type="predicted"/>
<dbReference type="GO" id="GO:0090313">
    <property type="term" value="P:regulation of protein targeting to membrane"/>
    <property type="evidence" value="ECO:0007669"/>
    <property type="project" value="TreeGrafter"/>
</dbReference>
<name>A0A916NS72_9FLAO</name>
<dbReference type="AlphaFoldDB" id="A0A916NS72"/>
<evidence type="ECO:0000256" key="1">
    <source>
        <dbReference type="SAM" id="Phobius"/>
    </source>
</evidence>
<dbReference type="InterPro" id="IPR052894">
    <property type="entry name" value="AsmA-related"/>
</dbReference>
<evidence type="ECO:0000313" key="2">
    <source>
        <dbReference type="EMBL" id="CAG5083198.1"/>
    </source>
</evidence>
<dbReference type="KEGG" id="ptan:CRYO30217_02119"/>
<gene>
    <name evidence="2" type="ORF">CRYO30217_02119</name>
</gene>
<evidence type="ECO:0008006" key="4">
    <source>
        <dbReference type="Google" id="ProtNLM"/>
    </source>
</evidence>
<keyword evidence="1" id="KW-0472">Membrane</keyword>
<dbReference type="RefSeq" id="WP_258542335.1">
    <property type="nucleotide sequence ID" value="NZ_OU015584.1"/>
</dbReference>
<accession>A0A916NS72</accession>